<organism evidence="1 2">
    <name type="scientific">Xanthocytophaga agilis</name>
    <dbReference type="NCBI Taxonomy" id="3048010"/>
    <lineage>
        <taxon>Bacteria</taxon>
        <taxon>Pseudomonadati</taxon>
        <taxon>Bacteroidota</taxon>
        <taxon>Cytophagia</taxon>
        <taxon>Cytophagales</taxon>
        <taxon>Rhodocytophagaceae</taxon>
        <taxon>Xanthocytophaga</taxon>
    </lineage>
</organism>
<gene>
    <name evidence="1" type="ORF">QNI22_32975</name>
</gene>
<sequence>MANVDLDKRLEILGQKLEEFGISYDRLAQYSGRSKTSISKMFGKNDTKRYRTEGNVEAAEQGFEKIIEELRQKICGKASL</sequence>
<protein>
    <submittedName>
        <fullName evidence="1">Uncharacterized protein</fullName>
    </submittedName>
</protein>
<dbReference type="Proteomes" id="UP001232063">
    <property type="component" value="Unassembled WGS sequence"/>
</dbReference>
<evidence type="ECO:0000313" key="2">
    <source>
        <dbReference type="Proteomes" id="UP001232063"/>
    </source>
</evidence>
<reference evidence="1" key="1">
    <citation type="submission" date="2023-05" db="EMBL/GenBank/DDBJ databases">
        <authorList>
            <person name="Zhang X."/>
        </authorList>
    </citation>
    <scope>NUCLEOTIDE SEQUENCE</scope>
    <source>
        <strain evidence="1">BD1B2-1</strain>
    </source>
</reference>
<dbReference type="EMBL" id="JASJOU010000016">
    <property type="protein sequence ID" value="MDJ1505517.1"/>
    <property type="molecule type" value="Genomic_DNA"/>
</dbReference>
<evidence type="ECO:0000313" key="1">
    <source>
        <dbReference type="EMBL" id="MDJ1505517.1"/>
    </source>
</evidence>
<comment type="caution">
    <text evidence="1">The sequence shown here is derived from an EMBL/GenBank/DDBJ whole genome shotgun (WGS) entry which is preliminary data.</text>
</comment>
<keyword evidence="2" id="KW-1185">Reference proteome</keyword>
<accession>A0AAE3UJ76</accession>
<dbReference type="AlphaFoldDB" id="A0AAE3UJ76"/>
<name>A0AAE3UJ76_9BACT</name>
<proteinExistence type="predicted"/>
<dbReference type="RefSeq" id="WP_314517615.1">
    <property type="nucleotide sequence ID" value="NZ_JASJOU010000016.1"/>
</dbReference>